<dbReference type="KEGG" id="dlu:A6035_14780"/>
<evidence type="ECO:0000256" key="1">
    <source>
        <dbReference type="SAM" id="MobiDB-lite"/>
    </source>
</evidence>
<reference evidence="3 4" key="1">
    <citation type="submission" date="2016-04" db="EMBL/GenBank/DDBJ databases">
        <title>Complete genome sequence of Dietzia lutea YIM 80766T, a strain isolated from desert soil in Egypt.</title>
        <authorList>
            <person name="Zhao J."/>
            <person name="Hu B."/>
            <person name="Geng S."/>
            <person name="Nie Y."/>
            <person name="Tang Y."/>
        </authorList>
    </citation>
    <scope>NUCLEOTIDE SEQUENCE [LARGE SCALE GENOMIC DNA]</scope>
    <source>
        <strain evidence="3 4">YIM 80766</strain>
    </source>
</reference>
<dbReference type="AlphaFoldDB" id="A0A2S1RAC1"/>
<evidence type="ECO:0008006" key="5">
    <source>
        <dbReference type="Google" id="ProtNLM"/>
    </source>
</evidence>
<keyword evidence="2" id="KW-0812">Transmembrane</keyword>
<name>A0A2S1RAC1_9ACTN</name>
<feature type="compositionally biased region" description="Basic and acidic residues" evidence="1">
    <location>
        <begin position="9"/>
        <end position="27"/>
    </location>
</feature>
<gene>
    <name evidence="3" type="ORF">A6035_14780</name>
</gene>
<proteinExistence type="predicted"/>
<accession>A0A2S1RAC1</accession>
<keyword evidence="2" id="KW-1133">Transmembrane helix</keyword>
<dbReference type="RefSeq" id="WP_108848587.1">
    <property type="nucleotide sequence ID" value="NZ_CP015449.1"/>
</dbReference>
<organism evidence="3 4">
    <name type="scientific">Dietzia lutea</name>
    <dbReference type="NCBI Taxonomy" id="546160"/>
    <lineage>
        <taxon>Bacteria</taxon>
        <taxon>Bacillati</taxon>
        <taxon>Actinomycetota</taxon>
        <taxon>Actinomycetes</taxon>
        <taxon>Mycobacteriales</taxon>
        <taxon>Dietziaceae</taxon>
        <taxon>Dietzia</taxon>
    </lineage>
</organism>
<dbReference type="Proteomes" id="UP000244928">
    <property type="component" value="Chromosome"/>
</dbReference>
<evidence type="ECO:0000256" key="2">
    <source>
        <dbReference type="SAM" id="Phobius"/>
    </source>
</evidence>
<feature type="region of interest" description="Disordered" evidence="1">
    <location>
        <begin position="1"/>
        <end position="43"/>
    </location>
</feature>
<feature type="transmembrane region" description="Helical" evidence="2">
    <location>
        <begin position="160"/>
        <end position="186"/>
    </location>
</feature>
<evidence type="ECO:0000313" key="4">
    <source>
        <dbReference type="Proteomes" id="UP000244928"/>
    </source>
</evidence>
<dbReference type="OrthoDB" id="4774718at2"/>
<keyword evidence="4" id="KW-1185">Reference proteome</keyword>
<protein>
    <recommendedName>
        <fullName evidence="5">TM2 domain-containing protein</fullName>
    </recommendedName>
</protein>
<keyword evidence="2" id="KW-0472">Membrane</keyword>
<dbReference type="EMBL" id="CP015449">
    <property type="protein sequence ID" value="AWH93236.1"/>
    <property type="molecule type" value="Genomic_DNA"/>
</dbReference>
<feature type="transmembrane region" description="Helical" evidence="2">
    <location>
        <begin position="134"/>
        <end position="154"/>
    </location>
</feature>
<sequence length="205" mass="21984">MSTPADGTASDRPDDRSGDRDFEKRYDTWAQQEGVRGYPGSDVGDTAFGDTAFGDPYGGQYGAGQYGAGQYDPAQYGAQPGYGTQPYTQPYAQPYDMQQYGMPQYGQPGQPYAQQYGAMQPYGQYPPAARKDPALMLVASLLIPGLGTMLNGRVGRGVGILAGYGVGVLLSVVLIGLPIMFGFWVWGMVDAYQGAKEHNARHGLP</sequence>
<evidence type="ECO:0000313" key="3">
    <source>
        <dbReference type="EMBL" id="AWH93236.1"/>
    </source>
</evidence>